<dbReference type="Pfam" id="PF01497">
    <property type="entry name" value="Peripla_BP_2"/>
    <property type="match status" value="1"/>
</dbReference>
<keyword evidence="8" id="KW-1185">Reference proteome</keyword>
<dbReference type="EMBL" id="JACIFP010000001">
    <property type="protein sequence ID" value="MBB4133727.1"/>
    <property type="molecule type" value="Genomic_DNA"/>
</dbReference>
<reference evidence="7 8" key="1">
    <citation type="submission" date="2020-08" db="EMBL/GenBank/DDBJ databases">
        <title>Sequencing the genomes of 1000 actinobacteria strains.</title>
        <authorList>
            <person name="Klenk H.-P."/>
        </authorList>
    </citation>
    <scope>NUCLEOTIDE SEQUENCE [LARGE SCALE GENOMIC DNA]</scope>
    <source>
        <strain evidence="7 8">DSM 45298</strain>
    </source>
</reference>
<protein>
    <submittedName>
        <fullName evidence="7">Iron complex transport system substrate-binding protein</fullName>
    </submittedName>
</protein>
<dbReference type="Gene3D" id="3.40.50.1980">
    <property type="entry name" value="Nitrogenase molybdenum iron protein domain"/>
    <property type="match status" value="2"/>
</dbReference>
<dbReference type="PANTHER" id="PTHR30532:SF28">
    <property type="entry name" value="PETROBACTIN-BINDING PROTEIN YCLQ"/>
    <property type="match status" value="1"/>
</dbReference>
<sequence length="329" mass="34487">MFSLIKRAGVAAALVTATVAFTACSTTSSDDASSSADGETVTISTNLGDVTVPKNPTKVVVLDNTAAETVKAFGVTPVAIPKQLFSSDQLADWADDGDIKDVGTHSEPKFDVIEDVEPDLIIGGYRFSKYSDELQKMADASGGAFIDVAASDDAEGGRVAQMSRQTEALGTVFGKEDQAEEIVADFQTKLDAAKSAATGQTVFLANVNGGKIDNGAKRISPLTEPLDVRDVFAGEAGDIHQNSGLTPEAIAQANPEWVIVMDRDAAVATAGETATPAKAVIDAQDAFANTTFKKSNQIIYLDPQFYVREGIQGYGESYQQIAGAMGADK</sequence>
<dbReference type="GO" id="GO:1901678">
    <property type="term" value="P:iron coordination entity transport"/>
    <property type="evidence" value="ECO:0007669"/>
    <property type="project" value="UniProtKB-ARBA"/>
</dbReference>
<comment type="subcellular location">
    <subcellularLocation>
        <location evidence="1">Cell envelope</location>
    </subcellularLocation>
</comment>
<evidence type="ECO:0000259" key="6">
    <source>
        <dbReference type="PROSITE" id="PS50983"/>
    </source>
</evidence>
<evidence type="ECO:0000256" key="3">
    <source>
        <dbReference type="ARBA" id="ARBA00022448"/>
    </source>
</evidence>
<feature type="signal peptide" evidence="5">
    <location>
        <begin position="1"/>
        <end position="22"/>
    </location>
</feature>
<dbReference type="RefSeq" id="WP_183368884.1">
    <property type="nucleotide sequence ID" value="NZ_BAABHL010000022.1"/>
</dbReference>
<dbReference type="SUPFAM" id="SSF53807">
    <property type="entry name" value="Helical backbone' metal receptor"/>
    <property type="match status" value="1"/>
</dbReference>
<dbReference type="InterPro" id="IPR002491">
    <property type="entry name" value="ABC_transptr_periplasmic_BD"/>
</dbReference>
<dbReference type="PROSITE" id="PS50983">
    <property type="entry name" value="FE_B12_PBP"/>
    <property type="match status" value="1"/>
</dbReference>
<evidence type="ECO:0000256" key="5">
    <source>
        <dbReference type="SAM" id="SignalP"/>
    </source>
</evidence>
<evidence type="ECO:0000256" key="2">
    <source>
        <dbReference type="ARBA" id="ARBA00008814"/>
    </source>
</evidence>
<dbReference type="InterPro" id="IPR051313">
    <property type="entry name" value="Bact_iron-sidero_bind"/>
</dbReference>
<organism evidence="7 8">
    <name type="scientific">Gordonia humi</name>
    <dbReference type="NCBI Taxonomy" id="686429"/>
    <lineage>
        <taxon>Bacteria</taxon>
        <taxon>Bacillati</taxon>
        <taxon>Actinomycetota</taxon>
        <taxon>Actinomycetes</taxon>
        <taxon>Mycobacteriales</taxon>
        <taxon>Gordoniaceae</taxon>
        <taxon>Gordonia</taxon>
    </lineage>
</organism>
<evidence type="ECO:0000313" key="7">
    <source>
        <dbReference type="EMBL" id="MBB4133727.1"/>
    </source>
</evidence>
<dbReference type="PROSITE" id="PS51257">
    <property type="entry name" value="PROKAR_LIPOPROTEIN"/>
    <property type="match status" value="1"/>
</dbReference>
<comment type="caution">
    <text evidence="7">The sequence shown here is derived from an EMBL/GenBank/DDBJ whole genome shotgun (WGS) entry which is preliminary data.</text>
</comment>
<evidence type="ECO:0000256" key="4">
    <source>
        <dbReference type="ARBA" id="ARBA00022729"/>
    </source>
</evidence>
<evidence type="ECO:0000313" key="8">
    <source>
        <dbReference type="Proteomes" id="UP000551501"/>
    </source>
</evidence>
<comment type="similarity">
    <text evidence="2">Belongs to the bacterial solute-binding protein 8 family.</text>
</comment>
<keyword evidence="4 5" id="KW-0732">Signal</keyword>
<keyword evidence="3" id="KW-0813">Transport</keyword>
<name>A0A840F2D0_9ACTN</name>
<feature type="chain" id="PRO_5039633628" evidence="5">
    <location>
        <begin position="23"/>
        <end position="329"/>
    </location>
</feature>
<evidence type="ECO:0000256" key="1">
    <source>
        <dbReference type="ARBA" id="ARBA00004196"/>
    </source>
</evidence>
<dbReference type="GO" id="GO:0030288">
    <property type="term" value="C:outer membrane-bounded periplasmic space"/>
    <property type="evidence" value="ECO:0007669"/>
    <property type="project" value="TreeGrafter"/>
</dbReference>
<dbReference type="AlphaFoldDB" id="A0A840F2D0"/>
<accession>A0A840F2D0</accession>
<proteinExistence type="inferred from homology"/>
<dbReference type="PANTHER" id="PTHR30532">
    <property type="entry name" value="IRON III DICITRATE-BINDING PERIPLASMIC PROTEIN"/>
    <property type="match status" value="1"/>
</dbReference>
<gene>
    <name evidence="7" type="ORF">BKA16_000279</name>
</gene>
<feature type="domain" description="Fe/B12 periplasmic-binding" evidence="6">
    <location>
        <begin position="58"/>
        <end position="329"/>
    </location>
</feature>
<dbReference type="Proteomes" id="UP000551501">
    <property type="component" value="Unassembled WGS sequence"/>
</dbReference>